<dbReference type="EC" id="1.1.1.291" evidence="3"/>
<evidence type="ECO:0000259" key="1">
    <source>
        <dbReference type="Pfam" id="PF03446"/>
    </source>
</evidence>
<dbReference type="EMBL" id="MLJW01006030">
    <property type="protein sequence ID" value="OIQ67286.1"/>
    <property type="molecule type" value="Genomic_DNA"/>
</dbReference>
<dbReference type="Pfam" id="PF03446">
    <property type="entry name" value="NAD_binding_2"/>
    <property type="match status" value="1"/>
</dbReference>
<dbReference type="GO" id="GO:0043718">
    <property type="term" value="F:2-hydroxymethylglutarate dehydrogenase activity"/>
    <property type="evidence" value="ECO:0007669"/>
    <property type="project" value="UniProtKB-EC"/>
</dbReference>
<dbReference type="PANTHER" id="PTHR43060:SF15">
    <property type="entry name" value="3-HYDROXYISOBUTYRATE DEHYDROGENASE-LIKE 1, MITOCHONDRIAL-RELATED"/>
    <property type="match status" value="1"/>
</dbReference>
<reference evidence="3" key="1">
    <citation type="submission" date="2016-10" db="EMBL/GenBank/DDBJ databases">
        <title>Sequence of Gallionella enrichment culture.</title>
        <authorList>
            <person name="Poehlein A."/>
            <person name="Muehling M."/>
            <person name="Daniel R."/>
        </authorList>
    </citation>
    <scope>NUCLEOTIDE SEQUENCE</scope>
</reference>
<organism evidence="3">
    <name type="scientific">mine drainage metagenome</name>
    <dbReference type="NCBI Taxonomy" id="410659"/>
    <lineage>
        <taxon>unclassified sequences</taxon>
        <taxon>metagenomes</taxon>
        <taxon>ecological metagenomes</taxon>
    </lineage>
</organism>
<sequence>MQRVGTGPDGLIEGFRSGAAWFDLSTNAVDVVRSLHATFAEKGVDFLDAPVSGGPKGANSGRLAIWVGGERATYDACKPVLDLLGDQVRYLGPSGSASVAKLVHNCANYGIQMVLAEAFTLGVKAGVDPAALFGAIRQGSLGRQRAVDRMADQFLPHEFDNPAFALELAHKDVSLAATLGRENNLPMRFANMTLAEMTEALNKGWGKRDSRAAMLVQEERAGLDIRVPREVLQDILRNEPL</sequence>
<dbReference type="PANTHER" id="PTHR43060">
    <property type="entry name" value="3-HYDROXYISOBUTYRATE DEHYDROGENASE-LIKE 1, MITOCHONDRIAL-RELATED"/>
    <property type="match status" value="1"/>
</dbReference>
<keyword evidence="3" id="KW-0560">Oxidoreductase</keyword>
<evidence type="ECO:0000259" key="2">
    <source>
        <dbReference type="Pfam" id="PF14833"/>
    </source>
</evidence>
<dbReference type="Gene3D" id="1.10.1040.10">
    <property type="entry name" value="N-(1-d-carboxylethyl)-l-norvaline Dehydrogenase, domain 2"/>
    <property type="match status" value="1"/>
</dbReference>
<proteinExistence type="predicted"/>
<dbReference type="SUPFAM" id="SSF48179">
    <property type="entry name" value="6-phosphogluconate dehydrogenase C-terminal domain-like"/>
    <property type="match status" value="1"/>
</dbReference>
<dbReference type="GO" id="GO:0050661">
    <property type="term" value="F:NADP binding"/>
    <property type="evidence" value="ECO:0007669"/>
    <property type="project" value="InterPro"/>
</dbReference>
<dbReference type="InterPro" id="IPR029154">
    <property type="entry name" value="HIBADH-like_NADP-bd"/>
</dbReference>
<name>A0A1J5P7S4_9ZZZZ</name>
<gene>
    <name evidence="3" type="ORF">GALL_511360</name>
</gene>
<dbReference type="Gene3D" id="3.40.50.720">
    <property type="entry name" value="NAD(P)-binding Rossmann-like Domain"/>
    <property type="match status" value="1"/>
</dbReference>
<dbReference type="InterPro" id="IPR008927">
    <property type="entry name" value="6-PGluconate_DH-like_C_sf"/>
</dbReference>
<comment type="caution">
    <text evidence="3">The sequence shown here is derived from an EMBL/GenBank/DDBJ whole genome shotgun (WGS) entry which is preliminary data.</text>
</comment>
<dbReference type="InterPro" id="IPR006115">
    <property type="entry name" value="6PGDH_NADP-bd"/>
</dbReference>
<feature type="domain" description="3-hydroxyisobutyrate dehydrogenase-like NAD-binding" evidence="2">
    <location>
        <begin position="95"/>
        <end position="213"/>
    </location>
</feature>
<accession>A0A1J5P7S4</accession>
<dbReference type="SUPFAM" id="SSF51735">
    <property type="entry name" value="NAD(P)-binding Rossmann-fold domains"/>
    <property type="match status" value="1"/>
</dbReference>
<dbReference type="GO" id="GO:0051287">
    <property type="term" value="F:NAD binding"/>
    <property type="evidence" value="ECO:0007669"/>
    <property type="project" value="InterPro"/>
</dbReference>
<dbReference type="InterPro" id="IPR036291">
    <property type="entry name" value="NAD(P)-bd_dom_sf"/>
</dbReference>
<dbReference type="InterPro" id="IPR013328">
    <property type="entry name" value="6PGD_dom2"/>
</dbReference>
<dbReference type="Pfam" id="PF14833">
    <property type="entry name" value="NAD_binding_11"/>
    <property type="match status" value="1"/>
</dbReference>
<evidence type="ECO:0000313" key="3">
    <source>
        <dbReference type="EMBL" id="OIQ67286.1"/>
    </source>
</evidence>
<protein>
    <submittedName>
        <fullName evidence="3">2-(Hydroxymethyl)glutarate dehydrogenase</fullName>
        <ecNumber evidence="3">1.1.1.291</ecNumber>
    </submittedName>
</protein>
<dbReference type="AlphaFoldDB" id="A0A1J5P7S4"/>
<feature type="domain" description="6-phosphogluconate dehydrogenase NADP-binding" evidence="1">
    <location>
        <begin position="4"/>
        <end position="92"/>
    </location>
</feature>